<reference evidence="2" key="1">
    <citation type="submission" date="2009-11" db="EMBL/GenBank/DDBJ databases">
        <authorList>
            <consortium name="The Broad Institute Genome Sequencing Platform"/>
            <person name="Ward D."/>
            <person name="Feldgarden M."/>
            <person name="Earl A."/>
            <person name="Young S.K."/>
            <person name="Zeng Q."/>
            <person name="Koehrsen M."/>
            <person name="Alvarado L."/>
            <person name="Berlin A."/>
            <person name="Bochicchio J."/>
            <person name="Borenstein D."/>
            <person name="Chapman S.B."/>
            <person name="Chen Z."/>
            <person name="Engels R."/>
            <person name="Freedman E."/>
            <person name="Gellesch M."/>
            <person name="Goldberg J."/>
            <person name="Griggs A."/>
            <person name="Gujja S."/>
            <person name="Heilman E."/>
            <person name="Heiman D."/>
            <person name="Hepburn T."/>
            <person name="Howarth C."/>
            <person name="Jen D."/>
            <person name="Larson L."/>
            <person name="Lewis B."/>
            <person name="Mehta T."/>
            <person name="Park D."/>
            <person name="Pearson M."/>
            <person name="Roberts A."/>
            <person name="Saif S."/>
            <person name="Shea T."/>
            <person name="Shenoy N."/>
            <person name="Sisk P."/>
            <person name="Stolte C."/>
            <person name="Sykes S."/>
            <person name="Thomson T."/>
            <person name="Walk T."/>
            <person name="White J."/>
            <person name="Yandava C."/>
            <person name="Izard J."/>
            <person name="Baranova O.V."/>
            <person name="Blanton J.M."/>
            <person name="Tanner A.C."/>
            <person name="Dewhirst F.E."/>
            <person name="Haas B."/>
            <person name="Nusbaum C."/>
            <person name="Birren B."/>
        </authorList>
    </citation>
    <scope>NUCLEOTIDE SEQUENCE [LARGE SCALE GENOMIC DNA]</scope>
    <source>
        <strain evidence="2">1-1 BBBD Race 1</strain>
    </source>
</reference>
<gene>
    <name evidence="2" type="ORF">PTTG_29211</name>
</gene>
<feature type="transmembrane region" description="Helical" evidence="1">
    <location>
        <begin position="44"/>
        <end position="64"/>
    </location>
</feature>
<keyword evidence="4" id="KW-1185">Reference proteome</keyword>
<keyword evidence="1" id="KW-0472">Membrane</keyword>
<dbReference type="EnsemblFungi" id="PTTG_29211-t43_1">
    <property type="protein sequence ID" value="PTTG_29211-t43_1-p1"/>
    <property type="gene ID" value="PTTG_29211"/>
</dbReference>
<sequence length="368" mass="42004">MPGLPNSHQLLQHNQHNESDSANQGIPDTAARTCTLTMDQQKKIIVTSIFLIAIGIIFSRYYVFLGPDHLAHKCDHNSSQVFYSPPKPLFKNRTCPEEEKRHCDFIDAIIKIEVDEVNISILEGVDKFRARLDLADSETGSELDSQNLGELWQTMSQELHLLIHHSRFASIKGRMEMQLLFEEYYAFNQANLASMIDSPTLMLVNLIRILNSLLEMSDQISRVTAEASKINAQVRRLLYVKGKKLTNTINQSGIFQHGLRFIFGDTWIRQRKFELFLVNEGIELSQAVSAMLTRFESTFKLYHNAGKLLLEGQPLKLQASIDRVMQEHQPTKTIRSLVLLFSIFKCNQGENVLFQYSEIVSPAMSIDS</sequence>
<keyword evidence="1" id="KW-0812">Transmembrane</keyword>
<evidence type="ECO:0000313" key="3">
    <source>
        <dbReference type="EnsemblFungi" id="PTTG_29211-t43_1-p1"/>
    </source>
</evidence>
<organism evidence="2">
    <name type="scientific">Puccinia triticina (isolate 1-1 / race 1 (BBBD))</name>
    <name type="common">Brown leaf rust fungus</name>
    <dbReference type="NCBI Taxonomy" id="630390"/>
    <lineage>
        <taxon>Eukaryota</taxon>
        <taxon>Fungi</taxon>
        <taxon>Dikarya</taxon>
        <taxon>Basidiomycota</taxon>
        <taxon>Pucciniomycotina</taxon>
        <taxon>Pucciniomycetes</taxon>
        <taxon>Pucciniales</taxon>
        <taxon>Pucciniaceae</taxon>
        <taxon>Puccinia</taxon>
    </lineage>
</organism>
<dbReference type="OrthoDB" id="2503858at2759"/>
<reference evidence="3" key="4">
    <citation type="submission" date="2025-05" db="UniProtKB">
        <authorList>
            <consortium name="EnsemblFungi"/>
        </authorList>
    </citation>
    <scope>IDENTIFICATION</scope>
    <source>
        <strain evidence="3">isolate 1-1 / race 1 (BBBD)</strain>
    </source>
</reference>
<reference evidence="3 4" key="3">
    <citation type="journal article" date="2017" name="G3 (Bethesda)">
        <title>Comparative analysis highlights variable genome content of wheat rusts and divergence of the mating loci.</title>
        <authorList>
            <person name="Cuomo C.A."/>
            <person name="Bakkeren G."/>
            <person name="Khalil H.B."/>
            <person name="Panwar V."/>
            <person name="Joly D."/>
            <person name="Linning R."/>
            <person name="Sakthikumar S."/>
            <person name="Song X."/>
            <person name="Adiconis X."/>
            <person name="Fan L."/>
            <person name="Goldberg J.M."/>
            <person name="Levin J.Z."/>
            <person name="Young S."/>
            <person name="Zeng Q."/>
            <person name="Anikster Y."/>
            <person name="Bruce M."/>
            <person name="Wang M."/>
            <person name="Yin C."/>
            <person name="McCallum B."/>
            <person name="Szabo L.J."/>
            <person name="Hulbert S."/>
            <person name="Chen X."/>
            <person name="Fellers J.P."/>
        </authorList>
    </citation>
    <scope>NUCLEOTIDE SEQUENCE</scope>
    <source>
        <strain evidence="4">Isolate 1-1 / race 1 (BBBD)</strain>
        <strain evidence="3">isolate 1-1 / race 1 (BBBD)</strain>
    </source>
</reference>
<proteinExistence type="predicted"/>
<accession>A0A180G664</accession>
<protein>
    <submittedName>
        <fullName evidence="2 3">Uncharacterized protein</fullName>
    </submittedName>
</protein>
<evidence type="ECO:0000313" key="2">
    <source>
        <dbReference type="EMBL" id="OAV87959.1"/>
    </source>
</evidence>
<evidence type="ECO:0000256" key="1">
    <source>
        <dbReference type="SAM" id="Phobius"/>
    </source>
</evidence>
<dbReference type="AlphaFoldDB" id="A0A180G664"/>
<keyword evidence="1" id="KW-1133">Transmembrane helix</keyword>
<dbReference type="VEuPathDB" id="FungiDB:PTTG_29211"/>
<name>A0A180G664_PUCT1</name>
<reference evidence="2" key="2">
    <citation type="submission" date="2016-05" db="EMBL/GenBank/DDBJ databases">
        <title>Comparative analysis highlights variable genome content of wheat rusts and divergence of the mating loci.</title>
        <authorList>
            <person name="Cuomo C.A."/>
            <person name="Bakkeren G."/>
            <person name="Szabo L."/>
            <person name="Khalil H."/>
            <person name="Joly D."/>
            <person name="Goldberg J."/>
            <person name="Young S."/>
            <person name="Zeng Q."/>
            <person name="Fellers J."/>
        </authorList>
    </citation>
    <scope>NUCLEOTIDE SEQUENCE [LARGE SCALE GENOMIC DNA]</scope>
    <source>
        <strain evidence="2">1-1 BBBD Race 1</strain>
    </source>
</reference>
<evidence type="ECO:0000313" key="4">
    <source>
        <dbReference type="Proteomes" id="UP000005240"/>
    </source>
</evidence>
<dbReference type="EMBL" id="ADAS02000239">
    <property type="protein sequence ID" value="OAV87959.1"/>
    <property type="molecule type" value="Genomic_DNA"/>
</dbReference>
<dbReference type="Proteomes" id="UP000005240">
    <property type="component" value="Unassembled WGS sequence"/>
</dbReference>